<dbReference type="AlphaFoldDB" id="A0A9X9QBB9"/>
<name>A0A9X9QBB9_GULGU</name>
<organism evidence="1 2">
    <name type="scientific">Gulo gulo</name>
    <name type="common">Wolverine</name>
    <name type="synonym">Gluton</name>
    <dbReference type="NCBI Taxonomy" id="48420"/>
    <lineage>
        <taxon>Eukaryota</taxon>
        <taxon>Metazoa</taxon>
        <taxon>Chordata</taxon>
        <taxon>Craniata</taxon>
        <taxon>Vertebrata</taxon>
        <taxon>Euteleostomi</taxon>
        <taxon>Mammalia</taxon>
        <taxon>Eutheria</taxon>
        <taxon>Laurasiatheria</taxon>
        <taxon>Carnivora</taxon>
        <taxon>Caniformia</taxon>
        <taxon>Musteloidea</taxon>
        <taxon>Mustelidae</taxon>
        <taxon>Guloninae</taxon>
        <taxon>Gulo</taxon>
    </lineage>
</organism>
<protein>
    <submittedName>
        <fullName evidence="1">Uncharacterized protein</fullName>
    </submittedName>
</protein>
<dbReference type="EMBL" id="CYRY02047333">
    <property type="protein sequence ID" value="VCX43326.1"/>
    <property type="molecule type" value="Genomic_DNA"/>
</dbReference>
<accession>A0A9X9QBB9</accession>
<comment type="caution">
    <text evidence="1">The sequence shown here is derived from an EMBL/GenBank/DDBJ whole genome shotgun (WGS) entry which is preliminary data.</text>
</comment>
<sequence>MKDYTGESLGGLSNGKGATWQELSYRRIMPVPQFQGKEQLSGWQQEIKMQMTWTPSLSANKMLECKQCKI</sequence>
<gene>
    <name evidence="1" type="ORF">BN2614_LOCUS1</name>
</gene>
<proteinExistence type="predicted"/>
<evidence type="ECO:0000313" key="1">
    <source>
        <dbReference type="EMBL" id="VCX43326.1"/>
    </source>
</evidence>
<dbReference type="Proteomes" id="UP000269945">
    <property type="component" value="Unassembled WGS sequence"/>
</dbReference>
<keyword evidence="2" id="KW-1185">Reference proteome</keyword>
<evidence type="ECO:0000313" key="2">
    <source>
        <dbReference type="Proteomes" id="UP000269945"/>
    </source>
</evidence>
<feature type="non-terminal residue" evidence="1">
    <location>
        <position position="70"/>
    </location>
</feature>
<reference evidence="1 2" key="1">
    <citation type="submission" date="2018-10" db="EMBL/GenBank/DDBJ databases">
        <authorList>
            <person name="Ekblom R."/>
            <person name="Jareborg N."/>
        </authorList>
    </citation>
    <scope>NUCLEOTIDE SEQUENCE [LARGE SCALE GENOMIC DNA]</scope>
    <source>
        <tissue evidence="1">Muscle</tissue>
    </source>
</reference>